<dbReference type="Proteomes" id="UP000325797">
    <property type="component" value="Chromosome"/>
</dbReference>
<evidence type="ECO:0000313" key="7">
    <source>
        <dbReference type="EMBL" id="QEX25095.1"/>
    </source>
</evidence>
<reference evidence="7 8" key="1">
    <citation type="submission" date="2019-08" db="EMBL/GenBank/DDBJ databases">
        <title>Hyperibacter terrae gen. nov., sp. nov. and Hyperibacter viscosus sp. nov., two new members in the family Rhodospirillaceae isolated from the rhizosphere of Hypericum perforatum.</title>
        <authorList>
            <person name="Noviana Z."/>
        </authorList>
    </citation>
    <scope>NUCLEOTIDE SEQUENCE [LARGE SCALE GENOMIC DNA]</scope>
    <source>
        <strain evidence="7 8">R5959</strain>
    </source>
</reference>
<keyword evidence="2 5" id="KW-0547">Nucleotide-binding</keyword>
<comment type="pathway">
    <text evidence="5">Cofactor biosynthesis; coenzyme A biosynthesis; CoA from (R)-pantothenate: step 5/5.</text>
</comment>
<dbReference type="HAMAP" id="MF_00376">
    <property type="entry name" value="Dephospho_CoA_kinase"/>
    <property type="match status" value="1"/>
</dbReference>
<keyword evidence="5" id="KW-0963">Cytoplasm</keyword>
<keyword evidence="5 7" id="KW-0418">Kinase</keyword>
<evidence type="ECO:0000256" key="2">
    <source>
        <dbReference type="ARBA" id="ARBA00022741"/>
    </source>
</evidence>
<dbReference type="EC" id="2.7.1.24" evidence="5 6"/>
<comment type="subcellular location">
    <subcellularLocation>
        <location evidence="5">Cytoplasm</location>
    </subcellularLocation>
</comment>
<dbReference type="GO" id="GO:0015937">
    <property type="term" value="P:coenzyme A biosynthetic process"/>
    <property type="evidence" value="ECO:0007669"/>
    <property type="project" value="UniProtKB-UniRule"/>
</dbReference>
<keyword evidence="5" id="KW-0808">Transferase</keyword>
<dbReference type="PANTHER" id="PTHR10695">
    <property type="entry name" value="DEPHOSPHO-COA KINASE-RELATED"/>
    <property type="match status" value="1"/>
</dbReference>
<dbReference type="CDD" id="cd02022">
    <property type="entry name" value="DPCK"/>
    <property type="match status" value="1"/>
</dbReference>
<dbReference type="GO" id="GO:0004140">
    <property type="term" value="F:dephospho-CoA kinase activity"/>
    <property type="evidence" value="ECO:0007669"/>
    <property type="project" value="UniProtKB-UniRule"/>
</dbReference>
<sequence>MIVLGLTGSIGMGKSTAAALLRRLGVPVHDADAAVHRLQARGGAAVKAIAAAFPDTVKEGRVDRQALGRVVFADQAKLKKLEAILHPLVRREEQKFLAQARARRCPLVALDIPLLFETHGEERCDHVMVVSAPRRVQLARVLRRRGMTRERLAGIEARQLPDRLKRARADTVIETGLGRRHSLRAIRQTVRLLRQRRVVCCGKTACED</sequence>
<dbReference type="GO" id="GO:0005524">
    <property type="term" value="F:ATP binding"/>
    <property type="evidence" value="ECO:0007669"/>
    <property type="project" value="UniProtKB-UniRule"/>
</dbReference>
<feature type="binding site" evidence="5">
    <location>
        <begin position="11"/>
        <end position="16"/>
    </location>
    <ligand>
        <name>ATP</name>
        <dbReference type="ChEBI" id="CHEBI:30616"/>
    </ligand>
</feature>
<evidence type="ECO:0000256" key="5">
    <source>
        <dbReference type="HAMAP-Rule" id="MF_00376"/>
    </source>
</evidence>
<gene>
    <name evidence="5 7" type="primary">coaE</name>
    <name evidence="7" type="ORF">FRZ61_50410</name>
</gene>
<dbReference type="PANTHER" id="PTHR10695:SF46">
    <property type="entry name" value="BIFUNCTIONAL COENZYME A SYNTHASE-RELATED"/>
    <property type="match status" value="1"/>
</dbReference>
<keyword evidence="8" id="KW-1185">Reference proteome</keyword>
<keyword evidence="3 5" id="KW-0067">ATP-binding</keyword>
<evidence type="ECO:0000256" key="4">
    <source>
        <dbReference type="ARBA" id="ARBA00022993"/>
    </source>
</evidence>
<protein>
    <recommendedName>
        <fullName evidence="5 6">Dephospho-CoA kinase</fullName>
        <ecNumber evidence="5 6">2.7.1.24</ecNumber>
    </recommendedName>
    <alternativeName>
        <fullName evidence="5">Dephosphocoenzyme A kinase</fullName>
    </alternativeName>
</protein>
<dbReference type="EMBL" id="CP042582">
    <property type="protein sequence ID" value="QEX25095.1"/>
    <property type="molecule type" value="Genomic_DNA"/>
</dbReference>
<dbReference type="AlphaFoldDB" id="A0A5J6N7L4"/>
<comment type="catalytic activity">
    <reaction evidence="5">
        <text>3'-dephospho-CoA + ATP = ADP + CoA + H(+)</text>
        <dbReference type="Rhea" id="RHEA:18245"/>
        <dbReference type="ChEBI" id="CHEBI:15378"/>
        <dbReference type="ChEBI" id="CHEBI:30616"/>
        <dbReference type="ChEBI" id="CHEBI:57287"/>
        <dbReference type="ChEBI" id="CHEBI:57328"/>
        <dbReference type="ChEBI" id="CHEBI:456216"/>
        <dbReference type="EC" id="2.7.1.24"/>
    </reaction>
</comment>
<evidence type="ECO:0000256" key="6">
    <source>
        <dbReference type="NCBIfam" id="TIGR00152"/>
    </source>
</evidence>
<comment type="function">
    <text evidence="5">Catalyzes the phosphorylation of the 3'-hydroxyl group of dephosphocoenzyme A to form coenzyme A.</text>
</comment>
<dbReference type="Pfam" id="PF01121">
    <property type="entry name" value="CoaE"/>
    <property type="match status" value="1"/>
</dbReference>
<evidence type="ECO:0000313" key="8">
    <source>
        <dbReference type="Proteomes" id="UP000325797"/>
    </source>
</evidence>
<name>A0A5J6N7L4_9PROT</name>
<dbReference type="KEGG" id="hadh:FRZ61_50410"/>
<proteinExistence type="inferred from homology"/>
<comment type="similarity">
    <text evidence="1 5">Belongs to the CoaE family.</text>
</comment>
<evidence type="ECO:0000256" key="3">
    <source>
        <dbReference type="ARBA" id="ARBA00022840"/>
    </source>
</evidence>
<keyword evidence="4 5" id="KW-0173">Coenzyme A biosynthesis</keyword>
<dbReference type="PROSITE" id="PS51219">
    <property type="entry name" value="DPCK"/>
    <property type="match status" value="1"/>
</dbReference>
<dbReference type="InterPro" id="IPR027417">
    <property type="entry name" value="P-loop_NTPase"/>
</dbReference>
<dbReference type="UniPathway" id="UPA00241">
    <property type="reaction ID" value="UER00356"/>
</dbReference>
<dbReference type="Gene3D" id="3.40.50.300">
    <property type="entry name" value="P-loop containing nucleotide triphosphate hydrolases"/>
    <property type="match status" value="1"/>
</dbReference>
<dbReference type="NCBIfam" id="TIGR00152">
    <property type="entry name" value="dephospho-CoA kinase"/>
    <property type="match status" value="1"/>
</dbReference>
<dbReference type="SUPFAM" id="SSF52540">
    <property type="entry name" value="P-loop containing nucleoside triphosphate hydrolases"/>
    <property type="match status" value="1"/>
</dbReference>
<accession>A0A5J6N7L4</accession>
<organism evidence="7 8">
    <name type="scientific">Hypericibacter adhaerens</name>
    <dbReference type="NCBI Taxonomy" id="2602016"/>
    <lineage>
        <taxon>Bacteria</taxon>
        <taxon>Pseudomonadati</taxon>
        <taxon>Pseudomonadota</taxon>
        <taxon>Alphaproteobacteria</taxon>
        <taxon>Rhodospirillales</taxon>
        <taxon>Dongiaceae</taxon>
        <taxon>Hypericibacter</taxon>
    </lineage>
</organism>
<dbReference type="RefSeq" id="WP_151120383.1">
    <property type="nucleotide sequence ID" value="NZ_CP042582.1"/>
</dbReference>
<dbReference type="OrthoDB" id="9812943at2"/>
<dbReference type="InterPro" id="IPR001977">
    <property type="entry name" value="Depp_CoAkinase"/>
</dbReference>
<evidence type="ECO:0000256" key="1">
    <source>
        <dbReference type="ARBA" id="ARBA00009018"/>
    </source>
</evidence>
<dbReference type="GO" id="GO:0005737">
    <property type="term" value="C:cytoplasm"/>
    <property type="evidence" value="ECO:0007669"/>
    <property type="project" value="UniProtKB-SubCell"/>
</dbReference>